<accession>A0A0S4JEG4</accession>
<dbReference type="EMBL" id="CYKH01001775">
    <property type="protein sequence ID" value="CUG89876.1"/>
    <property type="molecule type" value="Genomic_DNA"/>
</dbReference>
<dbReference type="Proteomes" id="UP000051952">
    <property type="component" value="Unassembled WGS sequence"/>
</dbReference>
<organism evidence="2 3">
    <name type="scientific">Bodo saltans</name>
    <name type="common">Flagellated protozoan</name>
    <dbReference type="NCBI Taxonomy" id="75058"/>
    <lineage>
        <taxon>Eukaryota</taxon>
        <taxon>Discoba</taxon>
        <taxon>Euglenozoa</taxon>
        <taxon>Kinetoplastea</taxon>
        <taxon>Metakinetoplastina</taxon>
        <taxon>Eubodonida</taxon>
        <taxon>Bodonidae</taxon>
        <taxon>Bodo</taxon>
    </lineage>
</organism>
<evidence type="ECO:0000313" key="3">
    <source>
        <dbReference type="Proteomes" id="UP000051952"/>
    </source>
</evidence>
<feature type="compositionally biased region" description="Polar residues" evidence="1">
    <location>
        <begin position="106"/>
        <end position="119"/>
    </location>
</feature>
<feature type="region of interest" description="Disordered" evidence="1">
    <location>
        <begin position="102"/>
        <end position="155"/>
    </location>
</feature>
<protein>
    <submittedName>
        <fullName evidence="2">Uncharacterized protein</fullName>
    </submittedName>
</protein>
<proteinExistence type="predicted"/>
<reference evidence="3" key="1">
    <citation type="submission" date="2015-09" db="EMBL/GenBank/DDBJ databases">
        <authorList>
            <consortium name="Pathogen Informatics"/>
        </authorList>
    </citation>
    <scope>NUCLEOTIDE SEQUENCE [LARGE SCALE GENOMIC DNA]</scope>
    <source>
        <strain evidence="3">Lake Konstanz</strain>
    </source>
</reference>
<feature type="compositionally biased region" description="Low complexity" evidence="1">
    <location>
        <begin position="120"/>
        <end position="141"/>
    </location>
</feature>
<feature type="compositionally biased region" description="Polar residues" evidence="1">
    <location>
        <begin position="143"/>
        <end position="155"/>
    </location>
</feature>
<evidence type="ECO:0000256" key="1">
    <source>
        <dbReference type="SAM" id="MobiDB-lite"/>
    </source>
</evidence>
<evidence type="ECO:0000313" key="2">
    <source>
        <dbReference type="EMBL" id="CUG89876.1"/>
    </source>
</evidence>
<dbReference type="VEuPathDB" id="TriTrypDB:BSAL_23860"/>
<keyword evidence="3" id="KW-1185">Reference proteome</keyword>
<sequence>MPLYNDSQGNDDATNCSTTVSDATVTTVAAPARYVRDDVRDSDNDFQRSRALLDGPKHEGIRLNVKRESNVLQHLAKREEQQRLRALEEAALTEKLLANIERSRGETSSVEAQLSRTAPTTANTNFSTVATSSATTPAPFNVTAPSLSETKSTGHSDPIPIFERIKIEEARQLRRETLLGPVAQRMDASYGGSIISLYNALTLETILAEDSSTPPSVRAVAQQQRFILATKTNNDDAQQHAPHLFTAARDASYAKREELAQRLQHVRENESREDAARMAVRQLRDADSKTVLRETLEQDHLRREYVDSSRLLKIAQHHESSLLGAFDVERRTDPLLPHFPENVKVAMQFSKKPPHPVDVYQAAVRERMQVE</sequence>
<gene>
    <name evidence="2" type="ORF">BSAL_23860</name>
</gene>
<name>A0A0S4JEG4_BODSA</name>
<dbReference type="AlphaFoldDB" id="A0A0S4JEG4"/>